<dbReference type="Proteomes" id="UP000007110">
    <property type="component" value="Unassembled WGS sequence"/>
</dbReference>
<dbReference type="FunFam" id="1.10.8.10:FF:000085">
    <property type="entry name" value="protein NBR1 homolog"/>
    <property type="match status" value="1"/>
</dbReference>
<dbReference type="SUPFAM" id="SSF57850">
    <property type="entry name" value="RING/U-box"/>
    <property type="match status" value="1"/>
</dbReference>
<dbReference type="InterPro" id="IPR032350">
    <property type="entry name" value="Nbr1_FW"/>
</dbReference>
<feature type="region of interest" description="Disordered" evidence="11">
    <location>
        <begin position="226"/>
        <end position="246"/>
    </location>
</feature>
<feature type="domain" description="ZZ-type" evidence="13">
    <location>
        <begin position="253"/>
        <end position="305"/>
    </location>
</feature>
<dbReference type="Pfam" id="PF00569">
    <property type="entry name" value="ZZ"/>
    <property type="match status" value="1"/>
</dbReference>
<evidence type="ECO:0000256" key="6">
    <source>
        <dbReference type="ARBA" id="ARBA00022771"/>
    </source>
</evidence>
<keyword evidence="4" id="KW-0926">Vacuole</keyword>
<dbReference type="FunFam" id="2.60.40.10:FF:000199">
    <property type="entry name" value="next to BRCA1 gene 1 protein-like"/>
    <property type="match status" value="1"/>
</dbReference>
<dbReference type="SUPFAM" id="SSF46934">
    <property type="entry name" value="UBA-like"/>
    <property type="match status" value="1"/>
</dbReference>
<dbReference type="Pfam" id="PF00564">
    <property type="entry name" value="PB1"/>
    <property type="match status" value="1"/>
</dbReference>
<dbReference type="GO" id="GO:0070013">
    <property type="term" value="C:intracellular organelle lumen"/>
    <property type="evidence" value="ECO:0007669"/>
    <property type="project" value="UniProtKB-ARBA"/>
</dbReference>
<feature type="compositionally biased region" description="Polar residues" evidence="11">
    <location>
        <begin position="229"/>
        <end position="242"/>
    </location>
</feature>
<keyword evidence="15" id="KW-1185">Reference proteome</keyword>
<keyword evidence="3" id="KW-0813">Transport</keyword>
<evidence type="ECO:0000256" key="2">
    <source>
        <dbReference type="ARBA" id="ARBA00004419"/>
    </source>
</evidence>
<evidence type="ECO:0000256" key="11">
    <source>
        <dbReference type="SAM" id="MobiDB-lite"/>
    </source>
</evidence>
<evidence type="ECO:0008006" key="16">
    <source>
        <dbReference type="Google" id="ProtNLM"/>
    </source>
</evidence>
<feature type="region of interest" description="Disordered" evidence="11">
    <location>
        <begin position="554"/>
        <end position="590"/>
    </location>
</feature>
<dbReference type="Gene3D" id="3.10.20.90">
    <property type="entry name" value="Phosphatidylinositol 3-kinase Catalytic Subunit, Chain A, domain 1"/>
    <property type="match status" value="1"/>
</dbReference>
<dbReference type="GO" id="GO:0005776">
    <property type="term" value="C:autophagosome"/>
    <property type="evidence" value="ECO:0007669"/>
    <property type="project" value="UniProtKB-SubCell"/>
</dbReference>
<evidence type="ECO:0000259" key="12">
    <source>
        <dbReference type="PROSITE" id="PS50030"/>
    </source>
</evidence>
<keyword evidence="9" id="KW-0968">Cytoplasmic vesicle</keyword>
<dbReference type="OrthoDB" id="2122982at2759"/>
<feature type="compositionally biased region" description="Polar residues" evidence="11">
    <location>
        <begin position="565"/>
        <end position="590"/>
    </location>
</feature>
<keyword evidence="6 10" id="KW-0863">Zinc-finger</keyword>
<dbReference type="GO" id="GO:0016236">
    <property type="term" value="P:macroautophagy"/>
    <property type="evidence" value="ECO:0000318"/>
    <property type="project" value="GO_Central"/>
</dbReference>
<dbReference type="PROSITE" id="PS01357">
    <property type="entry name" value="ZF_ZZ_1"/>
    <property type="match status" value="1"/>
</dbReference>
<evidence type="ECO:0000313" key="14">
    <source>
        <dbReference type="EnsemblMetazoa" id="XP_030829719"/>
    </source>
</evidence>
<proteinExistence type="predicted"/>
<evidence type="ECO:0000256" key="9">
    <source>
        <dbReference type="ARBA" id="ARBA00023329"/>
    </source>
</evidence>
<feature type="region of interest" description="Disordered" evidence="11">
    <location>
        <begin position="92"/>
        <end position="160"/>
    </location>
</feature>
<dbReference type="InterPro" id="IPR015940">
    <property type="entry name" value="UBA"/>
</dbReference>
<reference evidence="15" key="1">
    <citation type="submission" date="2015-02" db="EMBL/GenBank/DDBJ databases">
        <title>Genome sequencing for Strongylocentrotus purpuratus.</title>
        <authorList>
            <person name="Murali S."/>
            <person name="Liu Y."/>
            <person name="Vee V."/>
            <person name="English A."/>
            <person name="Wang M."/>
            <person name="Skinner E."/>
            <person name="Han Y."/>
            <person name="Muzny D.M."/>
            <person name="Worley K.C."/>
            <person name="Gibbs R.A."/>
        </authorList>
    </citation>
    <scope>NUCLEOTIDE SEQUENCE</scope>
</reference>
<dbReference type="GO" id="GO:0015031">
    <property type="term" value="P:protein transport"/>
    <property type="evidence" value="ECO:0007669"/>
    <property type="project" value="UniProtKB-KW"/>
</dbReference>
<dbReference type="PANTHER" id="PTHR20930:SF2">
    <property type="entry name" value="NEXT TO BRCA1 GENE 1 PROTEIN"/>
    <property type="match status" value="1"/>
</dbReference>
<accession>A0A7M7N1M5</accession>
<dbReference type="CDD" id="cd14319">
    <property type="entry name" value="UBA_NBR1"/>
    <property type="match status" value="1"/>
</dbReference>
<dbReference type="Gene3D" id="2.60.40.10">
    <property type="entry name" value="Immunoglobulins"/>
    <property type="match status" value="1"/>
</dbReference>
<organism evidence="14 15">
    <name type="scientific">Strongylocentrotus purpuratus</name>
    <name type="common">Purple sea urchin</name>
    <dbReference type="NCBI Taxonomy" id="7668"/>
    <lineage>
        <taxon>Eukaryota</taxon>
        <taxon>Metazoa</taxon>
        <taxon>Echinodermata</taxon>
        <taxon>Eleutherozoa</taxon>
        <taxon>Echinozoa</taxon>
        <taxon>Echinoidea</taxon>
        <taxon>Euechinoidea</taxon>
        <taxon>Echinacea</taxon>
        <taxon>Camarodonta</taxon>
        <taxon>Echinidea</taxon>
        <taxon>Strongylocentrotidae</taxon>
        <taxon>Strongylocentrotus</taxon>
    </lineage>
</organism>
<dbReference type="FunFam" id="3.10.20.90:FF:000072">
    <property type="entry name" value="Next to BRCA1 gene 1 protein"/>
    <property type="match status" value="1"/>
</dbReference>
<feature type="domain" description="UBA" evidence="12">
    <location>
        <begin position="1043"/>
        <end position="1087"/>
    </location>
</feature>
<dbReference type="CDD" id="cd02340">
    <property type="entry name" value="ZZ_NBR1_like"/>
    <property type="match status" value="1"/>
</dbReference>
<evidence type="ECO:0000313" key="15">
    <source>
        <dbReference type="Proteomes" id="UP000007110"/>
    </source>
</evidence>
<dbReference type="InterPro" id="IPR009060">
    <property type="entry name" value="UBA-like_sf"/>
</dbReference>
<dbReference type="AlphaFoldDB" id="A0A7M7N1M5"/>
<evidence type="ECO:0000259" key="13">
    <source>
        <dbReference type="PROSITE" id="PS50135"/>
    </source>
</evidence>
<dbReference type="PROSITE" id="PS50030">
    <property type="entry name" value="UBA"/>
    <property type="match status" value="1"/>
</dbReference>
<keyword evidence="5" id="KW-0479">Metal-binding</keyword>
<dbReference type="EnsemblMetazoa" id="XM_030973859">
    <property type="protein sequence ID" value="XP_030829719"/>
    <property type="gene ID" value="LOC586642"/>
</dbReference>
<dbReference type="Gene3D" id="1.10.8.10">
    <property type="entry name" value="DNA helicase RuvA subunit, C-terminal domain"/>
    <property type="match status" value="1"/>
</dbReference>
<evidence type="ECO:0000256" key="1">
    <source>
        <dbReference type="ARBA" id="ARBA00004116"/>
    </source>
</evidence>
<dbReference type="Pfam" id="PF16158">
    <property type="entry name" value="N_BRCA1_IG"/>
    <property type="match status" value="1"/>
</dbReference>
<dbReference type="GO" id="GO:0000407">
    <property type="term" value="C:phagophore assembly site"/>
    <property type="evidence" value="ECO:0000318"/>
    <property type="project" value="GO_Central"/>
</dbReference>
<dbReference type="CDD" id="cd14947">
    <property type="entry name" value="NBR1_like"/>
    <property type="match status" value="1"/>
</dbReference>
<evidence type="ECO:0000256" key="5">
    <source>
        <dbReference type="ARBA" id="ARBA00022723"/>
    </source>
</evidence>
<dbReference type="SUPFAM" id="SSF54277">
    <property type="entry name" value="CAD &amp; PB1 domains"/>
    <property type="match status" value="1"/>
</dbReference>
<dbReference type="InterPro" id="IPR013783">
    <property type="entry name" value="Ig-like_fold"/>
</dbReference>
<dbReference type="GO" id="GO:0008270">
    <property type="term" value="F:zinc ion binding"/>
    <property type="evidence" value="ECO:0007669"/>
    <property type="project" value="UniProtKB-KW"/>
</dbReference>
<keyword evidence="7" id="KW-0862">Zinc</keyword>
<sequence>MEENIALEVRFEGETQIYSPAYKTKWQDLLAMLKCSFDLEDIVVTYIDDEEDEIAVDTEEEYDQAKALASKCNNVLRLRVSRVIILDTLPKESPSLPETTEAVKRKRMHTPPRPEKETPYPQPGPALPSTPPIPVPPPRPKVPPRLNRTTSLPGHKQPSDVSGYVMKAMEELKQLNISTPEQSDGPNKEKEVIDQIVKGVLDGLGSGPLEKTRPFSWEPSQMLAGTRTPICSSPLTSEQGTKPKNRTPAKLVHVGITCDKCEGVITGFRYKCGHCLDFDLCEECEAQPGTHDPNHVFLKLKRPAYRVGVKSDGRVAPIFKHPIYADDDTPVWEYKIKKLEEKMARKAARAELKRKYREEKHRVRVECHSQVSPTKRERIEKMAEKQAEQIMAAASIAATPTTPTTSAADSTTEITPLLALAKYGAGFVSDGNLPDETHLQPLTKFVKSWIMINNGSVKWNSDTKLKYLWGNIKILSADSMDIPLLSPGEEGPICVDFEASDKPGHYQSHWRLTQKGEQFGHRVWCNIIVDKAEVLEPRCESKKTVQEELILPKVKEDETVETDSSENTPSSDMAHLQSDQSDSCSPTRMASRSDVLTAHDVFSFELLSIHDDQEADKEVAGVNSPAATTTPNNTPIVGLTPCISPIPQLDEKLLCRRVSEHSDLEIIRREDIPEIIETQDMVRDEPGFEMAQDGVAVAFSFSDEDLDDVESICSSSDSDMLDDYCVVPLPDCFDPTKPLDKSMILSRTSMSSSMTSSVLAPNAENAPLVRLPSYEESQAELGGSTTPQASALIIQEDEVPQFSAAAEDITAPSAEQDGGRTEEIIQMEEVPEEEATNVAPSVDAILSTSNPALEITPLIPLVAATPVQTTIPPSSPKPTTPSQETVTMAPMPEITLLASPVPTQFEEAVLINPEGSVMYATRQPEVVRETRTTPVSSAAEGTNLDLIETTVQPQETQVQDRERHEEHDDEFHDAQDVPTQQENTQYNNTYNDVQVEADPVDLLGYTAARAVEVAGNVVRQAFGTAASSVNALLRPQPIPRPAPYEPPNLSSMDQLIEMGFGDRTKNQQLLEKHNDDVSKCVQDLLQAEDNDWTDNRH</sequence>
<protein>
    <recommendedName>
        <fullName evidence="16">Next to BRCA1 gene 1 protein</fullName>
    </recommendedName>
</protein>
<dbReference type="Gene3D" id="3.30.60.90">
    <property type="match status" value="1"/>
</dbReference>
<dbReference type="SMART" id="SM00666">
    <property type="entry name" value="PB1"/>
    <property type="match status" value="1"/>
</dbReference>
<feature type="region of interest" description="Disordered" evidence="11">
    <location>
        <begin position="952"/>
        <end position="973"/>
    </location>
</feature>
<feature type="compositionally biased region" description="Basic and acidic residues" evidence="11">
    <location>
        <begin position="958"/>
        <end position="973"/>
    </location>
</feature>
<evidence type="ECO:0000256" key="7">
    <source>
        <dbReference type="ARBA" id="ARBA00022833"/>
    </source>
</evidence>
<dbReference type="PROSITE" id="PS50135">
    <property type="entry name" value="ZF_ZZ_2"/>
    <property type="match status" value="1"/>
</dbReference>
<feature type="compositionally biased region" description="Pro residues" evidence="11">
    <location>
        <begin position="120"/>
        <end position="143"/>
    </location>
</feature>
<dbReference type="InterPro" id="IPR000433">
    <property type="entry name" value="Znf_ZZ"/>
</dbReference>
<dbReference type="GO" id="GO:0043130">
    <property type="term" value="F:ubiquitin binding"/>
    <property type="evidence" value="ECO:0000318"/>
    <property type="project" value="GO_Central"/>
</dbReference>
<dbReference type="InParanoid" id="A0A7M7N1M5"/>
<dbReference type="OMA" id="SHWRLTQ"/>
<evidence type="ECO:0000256" key="10">
    <source>
        <dbReference type="PROSITE-ProRule" id="PRU00228"/>
    </source>
</evidence>
<dbReference type="GeneID" id="586642"/>
<dbReference type="PANTHER" id="PTHR20930">
    <property type="entry name" value="OVARIAN CARCINOMA ANTIGEN CA125-RELATED"/>
    <property type="match status" value="1"/>
</dbReference>
<comment type="subcellular location">
    <subcellularLocation>
        <location evidence="2">Cytoplasmic vesicle</location>
        <location evidence="2">Autophagosome</location>
    </subcellularLocation>
    <subcellularLocation>
        <location evidence="1">Vacuole</location>
    </subcellularLocation>
</comment>
<evidence type="ECO:0000256" key="8">
    <source>
        <dbReference type="ARBA" id="ARBA00022927"/>
    </source>
</evidence>
<dbReference type="InterPro" id="IPR043145">
    <property type="entry name" value="Znf_ZZ_sf"/>
</dbReference>
<dbReference type="CTD" id="4077"/>
<dbReference type="SMART" id="SM00291">
    <property type="entry name" value="ZnF_ZZ"/>
    <property type="match status" value="1"/>
</dbReference>
<evidence type="ECO:0000256" key="3">
    <source>
        <dbReference type="ARBA" id="ARBA00022448"/>
    </source>
</evidence>
<reference evidence="14" key="2">
    <citation type="submission" date="2021-01" db="UniProtKB">
        <authorList>
            <consortium name="EnsemblMetazoa"/>
        </authorList>
    </citation>
    <scope>IDENTIFICATION</scope>
</reference>
<dbReference type="KEGG" id="spu:586642"/>
<dbReference type="RefSeq" id="XP_030829719.1">
    <property type="nucleotide sequence ID" value="XM_030973859.1"/>
</dbReference>
<evidence type="ECO:0000256" key="4">
    <source>
        <dbReference type="ARBA" id="ARBA00022554"/>
    </source>
</evidence>
<dbReference type="GO" id="GO:0031410">
    <property type="term" value="C:cytoplasmic vesicle"/>
    <property type="evidence" value="ECO:0007669"/>
    <property type="project" value="UniProtKB-KW"/>
</dbReference>
<dbReference type="FunFam" id="3.30.60.90:FF:000007">
    <property type="entry name" value="Next to BRCA1 gene 1 protein"/>
    <property type="match status" value="1"/>
</dbReference>
<name>A0A7M7N1M5_STRPU</name>
<dbReference type="InterPro" id="IPR000270">
    <property type="entry name" value="PB1_dom"/>
</dbReference>
<keyword evidence="8" id="KW-0653">Protein transport</keyword>